<gene>
    <name evidence="1" type="ORF">QO010_000368</name>
</gene>
<dbReference type="RefSeq" id="WP_307345186.1">
    <property type="nucleotide sequence ID" value="NZ_JAUSVS010000001.1"/>
</dbReference>
<proteinExistence type="predicted"/>
<keyword evidence="2" id="KW-1185">Reference proteome</keyword>
<accession>A0ABU0IKT2</accession>
<sequence>MADDPPAPDPDLSPLDFMLQVMRDPTATRSERIDMAKAAAPYFHGRIGAPGSKGKADEAPPPLLVRMIERRVIDPDPADP</sequence>
<organism evidence="1 2">
    <name type="scientific">Caulobacter ginsengisoli</name>
    <dbReference type="NCBI Taxonomy" id="400775"/>
    <lineage>
        <taxon>Bacteria</taxon>
        <taxon>Pseudomonadati</taxon>
        <taxon>Pseudomonadota</taxon>
        <taxon>Alphaproteobacteria</taxon>
        <taxon>Caulobacterales</taxon>
        <taxon>Caulobacteraceae</taxon>
        <taxon>Caulobacter</taxon>
    </lineage>
</organism>
<evidence type="ECO:0000313" key="2">
    <source>
        <dbReference type="Proteomes" id="UP001228905"/>
    </source>
</evidence>
<evidence type="ECO:0000313" key="1">
    <source>
        <dbReference type="EMBL" id="MDQ0462620.1"/>
    </source>
</evidence>
<reference evidence="1 2" key="1">
    <citation type="submission" date="2023-07" db="EMBL/GenBank/DDBJ databases">
        <title>Genomic Encyclopedia of Type Strains, Phase IV (KMG-IV): sequencing the most valuable type-strain genomes for metagenomic binning, comparative biology and taxonomic classification.</title>
        <authorList>
            <person name="Goeker M."/>
        </authorList>
    </citation>
    <scope>NUCLEOTIDE SEQUENCE [LARGE SCALE GENOMIC DNA]</scope>
    <source>
        <strain evidence="1 2">DSM 18695</strain>
    </source>
</reference>
<dbReference type="Proteomes" id="UP001228905">
    <property type="component" value="Unassembled WGS sequence"/>
</dbReference>
<dbReference type="EMBL" id="JAUSVS010000001">
    <property type="protein sequence ID" value="MDQ0462620.1"/>
    <property type="molecule type" value="Genomic_DNA"/>
</dbReference>
<protein>
    <submittedName>
        <fullName evidence="1">Uncharacterized protein</fullName>
    </submittedName>
</protein>
<comment type="caution">
    <text evidence="1">The sequence shown here is derived from an EMBL/GenBank/DDBJ whole genome shotgun (WGS) entry which is preliminary data.</text>
</comment>
<name>A0ABU0IKT2_9CAUL</name>